<protein>
    <submittedName>
        <fullName evidence="3">Uncharacterized protein</fullName>
    </submittedName>
</protein>
<evidence type="ECO:0000313" key="4">
    <source>
        <dbReference type="Proteomes" id="UP000092993"/>
    </source>
</evidence>
<organism evidence="3 4">
    <name type="scientific">Grifola frondosa</name>
    <name type="common">Maitake</name>
    <name type="synonym">Polyporus frondosus</name>
    <dbReference type="NCBI Taxonomy" id="5627"/>
    <lineage>
        <taxon>Eukaryota</taxon>
        <taxon>Fungi</taxon>
        <taxon>Dikarya</taxon>
        <taxon>Basidiomycota</taxon>
        <taxon>Agaricomycotina</taxon>
        <taxon>Agaricomycetes</taxon>
        <taxon>Polyporales</taxon>
        <taxon>Grifolaceae</taxon>
        <taxon>Grifola</taxon>
    </lineage>
</organism>
<evidence type="ECO:0000256" key="1">
    <source>
        <dbReference type="SAM" id="MobiDB-lite"/>
    </source>
</evidence>
<sequence length="97" mass="10718">MRPASVLRALSPVFACGYLHTYSLLVTWVILQRTERLTFLLAASISVSLLPSFTLVSAATLRGRERTNNSSQSVVRDHIFRSPRPSSTAGALVRMEI</sequence>
<reference evidence="3 4" key="1">
    <citation type="submission" date="2016-03" db="EMBL/GenBank/DDBJ databases">
        <title>Whole genome sequencing of Grifola frondosa 9006-11.</title>
        <authorList>
            <person name="Min B."/>
            <person name="Park H."/>
            <person name="Kim J.-G."/>
            <person name="Cho H."/>
            <person name="Oh Y.-L."/>
            <person name="Kong W.-S."/>
            <person name="Choi I.-G."/>
        </authorList>
    </citation>
    <scope>NUCLEOTIDE SEQUENCE [LARGE SCALE GENOMIC DNA]</scope>
    <source>
        <strain evidence="3 4">9006-11</strain>
    </source>
</reference>
<keyword evidence="4" id="KW-1185">Reference proteome</keyword>
<feature type="region of interest" description="Disordered" evidence="1">
    <location>
        <begin position="67"/>
        <end position="97"/>
    </location>
</feature>
<feature type="transmembrane region" description="Helical" evidence="2">
    <location>
        <begin position="12"/>
        <end position="31"/>
    </location>
</feature>
<keyword evidence="2" id="KW-0472">Membrane</keyword>
<feature type="transmembrane region" description="Helical" evidence="2">
    <location>
        <begin position="37"/>
        <end position="61"/>
    </location>
</feature>
<evidence type="ECO:0000256" key="2">
    <source>
        <dbReference type="SAM" id="Phobius"/>
    </source>
</evidence>
<gene>
    <name evidence="3" type="ORF">A0H81_14331</name>
</gene>
<dbReference type="Proteomes" id="UP000092993">
    <property type="component" value="Unassembled WGS sequence"/>
</dbReference>
<dbReference type="EMBL" id="LUGG01000041">
    <property type="protein sequence ID" value="OBZ65763.1"/>
    <property type="molecule type" value="Genomic_DNA"/>
</dbReference>
<proteinExistence type="predicted"/>
<name>A0A1C7LLZ6_GRIFR</name>
<keyword evidence="2" id="KW-0812">Transmembrane</keyword>
<keyword evidence="2" id="KW-1133">Transmembrane helix</keyword>
<evidence type="ECO:0000313" key="3">
    <source>
        <dbReference type="EMBL" id="OBZ65763.1"/>
    </source>
</evidence>
<accession>A0A1C7LLZ6</accession>
<dbReference type="AlphaFoldDB" id="A0A1C7LLZ6"/>
<comment type="caution">
    <text evidence="3">The sequence shown here is derived from an EMBL/GenBank/DDBJ whole genome shotgun (WGS) entry which is preliminary data.</text>
</comment>